<dbReference type="STRING" id="43265.A0A545UKE8"/>
<sequence length="226" mass="25617">MTNLHPDHLRVRAAVPSDVGALATIVYHAMPMDPQWDYRFPLRKQYPEDNYGYTRLMMKSFLEAQGVFVSVVTFLTPGLGEDEEIPAAVAVWELDFNEKKDYSILPTANENCRRDANFEHMAAFSSVLQLAKKSYFDSTYQSQQLHLRVLATHPDFQRKGAGSALCNWGIEWAKQRHVPVTLFSSPMGQQLYSSLGFTKIGAVTVRVEGEQEELSIGVMEYSYKPV</sequence>
<keyword evidence="2" id="KW-0808">Transferase</keyword>
<dbReference type="InterPro" id="IPR052523">
    <property type="entry name" value="Trichothecene_AcTrans"/>
</dbReference>
<dbReference type="PANTHER" id="PTHR42791">
    <property type="entry name" value="GNAT FAMILY ACETYLTRANSFERASE"/>
    <property type="match status" value="1"/>
</dbReference>
<dbReference type="GO" id="GO:0016747">
    <property type="term" value="F:acyltransferase activity, transferring groups other than amino-acyl groups"/>
    <property type="evidence" value="ECO:0007669"/>
    <property type="project" value="InterPro"/>
</dbReference>
<name>A0A545UKE8_9HYPO</name>
<organism evidence="2 3">
    <name type="scientific">Cordyceps javanica</name>
    <dbReference type="NCBI Taxonomy" id="43265"/>
    <lineage>
        <taxon>Eukaryota</taxon>
        <taxon>Fungi</taxon>
        <taxon>Dikarya</taxon>
        <taxon>Ascomycota</taxon>
        <taxon>Pezizomycotina</taxon>
        <taxon>Sordariomycetes</taxon>
        <taxon>Hypocreomycetidae</taxon>
        <taxon>Hypocreales</taxon>
        <taxon>Cordycipitaceae</taxon>
        <taxon>Cordyceps</taxon>
    </lineage>
</organism>
<dbReference type="Gene3D" id="3.40.630.30">
    <property type="match status" value="1"/>
</dbReference>
<dbReference type="CDD" id="cd04301">
    <property type="entry name" value="NAT_SF"/>
    <property type="match status" value="1"/>
</dbReference>
<keyword evidence="2" id="KW-0012">Acyltransferase</keyword>
<dbReference type="EMBL" id="SPUK01000055">
    <property type="protein sequence ID" value="TQV89936.1"/>
    <property type="molecule type" value="Genomic_DNA"/>
</dbReference>
<accession>A0A545UKE8</accession>
<dbReference type="Pfam" id="PF13673">
    <property type="entry name" value="Acetyltransf_10"/>
    <property type="match status" value="1"/>
</dbReference>
<feature type="domain" description="N-acetyltransferase" evidence="1">
    <location>
        <begin position="70"/>
        <end position="224"/>
    </location>
</feature>
<dbReference type="PANTHER" id="PTHR42791:SF2">
    <property type="entry name" value="N-ACETYLTRANSFERASE DOMAIN-CONTAINING PROTEIN"/>
    <property type="match status" value="1"/>
</dbReference>
<evidence type="ECO:0000313" key="3">
    <source>
        <dbReference type="Proteomes" id="UP000315783"/>
    </source>
</evidence>
<reference evidence="2 3" key="1">
    <citation type="journal article" date="2019" name="Appl. Microbiol. Biotechnol.">
        <title>Genome sequence of Isaria javanica and comparative genome analysis insights into family S53 peptidase evolution in fungal entomopathogens.</title>
        <authorList>
            <person name="Lin R."/>
            <person name="Zhang X."/>
            <person name="Xin B."/>
            <person name="Zou M."/>
            <person name="Gao Y."/>
            <person name="Qin F."/>
            <person name="Hu Q."/>
            <person name="Xie B."/>
            <person name="Cheng X."/>
        </authorList>
    </citation>
    <scope>NUCLEOTIDE SEQUENCE [LARGE SCALE GENOMIC DNA]</scope>
    <source>
        <strain evidence="2 3">IJ1G</strain>
    </source>
</reference>
<proteinExistence type="predicted"/>
<dbReference type="PROSITE" id="PS51186">
    <property type="entry name" value="GNAT"/>
    <property type="match status" value="1"/>
</dbReference>
<dbReference type="InterPro" id="IPR016181">
    <property type="entry name" value="Acyl_CoA_acyltransferase"/>
</dbReference>
<dbReference type="SUPFAM" id="SSF55729">
    <property type="entry name" value="Acyl-CoA N-acyltransferases (Nat)"/>
    <property type="match status" value="1"/>
</dbReference>
<keyword evidence="3" id="KW-1185">Reference proteome</keyword>
<comment type="caution">
    <text evidence="2">The sequence shown here is derived from an EMBL/GenBank/DDBJ whole genome shotgun (WGS) entry which is preliminary data.</text>
</comment>
<protein>
    <submittedName>
        <fullName evidence="2">Acyl-CoA N-acyltransferase</fullName>
    </submittedName>
</protein>
<gene>
    <name evidence="2" type="ORF">IF1G_11397</name>
</gene>
<dbReference type="Proteomes" id="UP000315783">
    <property type="component" value="Unassembled WGS sequence"/>
</dbReference>
<evidence type="ECO:0000259" key="1">
    <source>
        <dbReference type="PROSITE" id="PS51186"/>
    </source>
</evidence>
<dbReference type="AlphaFoldDB" id="A0A545UKE8"/>
<evidence type="ECO:0000313" key="2">
    <source>
        <dbReference type="EMBL" id="TQV89936.1"/>
    </source>
</evidence>
<dbReference type="InterPro" id="IPR000182">
    <property type="entry name" value="GNAT_dom"/>
</dbReference>
<dbReference type="OrthoDB" id="4738875at2759"/>